<dbReference type="EMBL" id="LM995447">
    <property type="protein sequence ID" value="CDZ25004.1"/>
    <property type="molecule type" value="Genomic_DNA"/>
</dbReference>
<dbReference type="HOGENOM" id="CLU_952189_0_0_9"/>
<feature type="domain" description="Bacterial toxin 44" evidence="1">
    <location>
        <begin position="201"/>
        <end position="291"/>
    </location>
</feature>
<evidence type="ECO:0000313" key="2">
    <source>
        <dbReference type="EMBL" id="CDZ25004.1"/>
    </source>
</evidence>
<dbReference type="PATRIC" id="fig|29343.3.peg.2002"/>
<gene>
    <name evidence="2" type="ORF">CCDG5_1909</name>
</gene>
<evidence type="ECO:0000259" key="1">
    <source>
        <dbReference type="Pfam" id="PF15607"/>
    </source>
</evidence>
<dbReference type="Pfam" id="PF15607">
    <property type="entry name" value="Ntox44"/>
    <property type="match status" value="1"/>
</dbReference>
<proteinExistence type="predicted"/>
<dbReference type="AlphaFoldDB" id="A0A078KV54"/>
<protein>
    <recommendedName>
        <fullName evidence="1">Bacterial toxin 44 domain-containing protein</fullName>
    </recommendedName>
</protein>
<dbReference type="InterPro" id="IPR028946">
    <property type="entry name" value="Ntox44"/>
</dbReference>
<dbReference type="Proteomes" id="UP000032431">
    <property type="component" value="Chromosome I"/>
</dbReference>
<organism evidence="2 3">
    <name type="scientific">[Clostridium] cellulosi</name>
    <dbReference type="NCBI Taxonomy" id="29343"/>
    <lineage>
        <taxon>Bacteria</taxon>
        <taxon>Bacillati</taxon>
        <taxon>Bacillota</taxon>
        <taxon>Clostridia</taxon>
        <taxon>Eubacteriales</taxon>
        <taxon>Oscillospiraceae</taxon>
        <taxon>Oscillospiraceae incertae sedis</taxon>
    </lineage>
</organism>
<evidence type="ECO:0000313" key="3">
    <source>
        <dbReference type="Proteomes" id="UP000032431"/>
    </source>
</evidence>
<dbReference type="KEGG" id="ccel:CCDG5_1909"/>
<sequence>MYNCISKSTAITYFRPQVTQTYISEYTKEDIYQLKEFHKIVLRQRLINLNSDGTVSINKKAYIIAKDKNTFQKYLQSVNEINDIIKLGIVSVNKNFEFKALPRDEITKTIYNRDKELQQNGILSDNKFDPQQHINYSFTSSLSANPLTSAMLTLTSSSSTLPTLYAFDTACQNHETLAALYNSLSAFMFPPTAYSTTVGWWVSKVREGGAWDYKSVSGYKPWNKKWNAVQRWTTSVKTSEWFGNYNYGFTGHYLFSLNILLAGGDGVSLVIHHALDDPEDKAAVKQGYNEYA</sequence>
<reference evidence="3" key="1">
    <citation type="submission" date="2014-07" db="EMBL/GenBank/DDBJ databases">
        <authorList>
            <person name="Wibberg D."/>
        </authorList>
    </citation>
    <scope>NUCLEOTIDE SEQUENCE [LARGE SCALE GENOMIC DNA]</scope>
    <source>
        <strain evidence="3">DG5</strain>
    </source>
</reference>
<keyword evidence="3" id="KW-1185">Reference proteome</keyword>
<dbReference type="OrthoDB" id="2161905at2"/>
<accession>A0A078KV54</accession>
<name>A0A078KV54_9FIRM</name>